<evidence type="ECO:0000259" key="4">
    <source>
        <dbReference type="PROSITE" id="PS52004"/>
    </source>
</evidence>
<feature type="domain" description="Ketosynthase family 3 (KS3)" evidence="4">
    <location>
        <begin position="1"/>
        <end position="396"/>
    </location>
</feature>
<dbReference type="PANTHER" id="PTHR11712:SF336">
    <property type="entry name" value="3-OXOACYL-[ACYL-CARRIER-PROTEIN] SYNTHASE, MITOCHONDRIAL"/>
    <property type="match status" value="1"/>
</dbReference>
<protein>
    <submittedName>
        <fullName evidence="5">Beta-ketoacyl-[acyl-carrier-protein] synthase family protein</fullName>
    </submittedName>
</protein>
<dbReference type="PANTHER" id="PTHR11712">
    <property type="entry name" value="POLYKETIDE SYNTHASE-RELATED"/>
    <property type="match status" value="1"/>
</dbReference>
<dbReference type="Gene3D" id="3.40.47.10">
    <property type="match status" value="1"/>
</dbReference>
<dbReference type="PROSITE" id="PS52004">
    <property type="entry name" value="KS3_2"/>
    <property type="match status" value="1"/>
</dbReference>
<dbReference type="InterPro" id="IPR016039">
    <property type="entry name" value="Thiolase-like"/>
</dbReference>
<accession>A0A7K1KXA5</accession>
<dbReference type="EMBL" id="WOFH01000003">
    <property type="protein sequence ID" value="MUN36830.1"/>
    <property type="molecule type" value="Genomic_DNA"/>
</dbReference>
<evidence type="ECO:0000256" key="2">
    <source>
        <dbReference type="ARBA" id="ARBA00022679"/>
    </source>
</evidence>
<dbReference type="Pfam" id="PF00109">
    <property type="entry name" value="ketoacyl-synt"/>
    <property type="match status" value="1"/>
</dbReference>
<dbReference type="Pfam" id="PF02801">
    <property type="entry name" value="Ketoacyl-synt_C"/>
    <property type="match status" value="1"/>
</dbReference>
<dbReference type="RefSeq" id="WP_156215880.1">
    <property type="nucleotide sequence ID" value="NZ_WOFH01000003.1"/>
</dbReference>
<evidence type="ECO:0000256" key="1">
    <source>
        <dbReference type="ARBA" id="ARBA00008467"/>
    </source>
</evidence>
<dbReference type="SUPFAM" id="SSF53901">
    <property type="entry name" value="Thiolase-like"/>
    <property type="match status" value="2"/>
</dbReference>
<dbReference type="InterPro" id="IPR014030">
    <property type="entry name" value="Ketoacyl_synth_N"/>
</dbReference>
<evidence type="ECO:0000313" key="5">
    <source>
        <dbReference type="EMBL" id="MUN36830.1"/>
    </source>
</evidence>
<comment type="similarity">
    <text evidence="1 3">Belongs to the thiolase-like superfamily. Beta-ketoacyl-ACP synthases family.</text>
</comment>
<evidence type="ECO:0000313" key="6">
    <source>
        <dbReference type="Proteomes" id="UP000432015"/>
    </source>
</evidence>
<dbReference type="InterPro" id="IPR014031">
    <property type="entry name" value="Ketoacyl_synth_C"/>
</dbReference>
<dbReference type="GO" id="GO:0004315">
    <property type="term" value="F:3-oxoacyl-[acyl-carrier-protein] synthase activity"/>
    <property type="evidence" value="ECO:0007669"/>
    <property type="project" value="InterPro"/>
</dbReference>
<evidence type="ECO:0000256" key="3">
    <source>
        <dbReference type="RuleBase" id="RU003694"/>
    </source>
</evidence>
<dbReference type="InterPro" id="IPR018201">
    <property type="entry name" value="Ketoacyl_synth_AS"/>
</dbReference>
<dbReference type="GO" id="GO:0006633">
    <property type="term" value="P:fatty acid biosynthetic process"/>
    <property type="evidence" value="ECO:0007669"/>
    <property type="project" value="InterPro"/>
</dbReference>
<reference evidence="5 6" key="1">
    <citation type="submission" date="2019-11" db="EMBL/GenBank/DDBJ databases">
        <authorList>
            <person name="Cao P."/>
        </authorList>
    </citation>
    <scope>NUCLEOTIDE SEQUENCE [LARGE SCALE GENOMIC DNA]</scope>
    <source>
        <strain evidence="5 6">NEAU-AAG5</strain>
    </source>
</reference>
<dbReference type="AlphaFoldDB" id="A0A7K1KXA5"/>
<dbReference type="Proteomes" id="UP000432015">
    <property type="component" value="Unassembled WGS sequence"/>
</dbReference>
<keyword evidence="2 3" id="KW-0808">Transferase</keyword>
<sequence>MRRVVITGMGPVSNIGIGLPDFTEALRLGKSGTGPIRGFDPTGFPHTLAGEVPDFRPEDLLTRIDPAEWGRSSQFAAAAARLAVADAGVDPADARTAIAVGTTNGELAPLVDMIEEWHTGAPGPPDPRAAAQIPGSRLGLAVAHELGATGETTVLGTACSAGNYALGYVYDLIGMGEADLGVAGGADSVTRFTHAGFHRLGAVAEEACRPFDRDRDGMLTAEGGVALVLEPLEAARERGATIYAEVLGYGMTCDAIHPTAPDADSIARCTRIAHRRSGVRPEQVDYICAHGTGTRTNDVVESTAMRAVFGDSPPPTSSIKSMMGHTMGAASGFGAIASALSIAEGFLPPTINHRALDPEIPGIDPVPNQSRPATVRVAQNNGFAFGGNNAIVLLGSVE</sequence>
<keyword evidence="6" id="KW-1185">Reference proteome</keyword>
<comment type="caution">
    <text evidence="5">The sequence shown here is derived from an EMBL/GenBank/DDBJ whole genome shotgun (WGS) entry which is preliminary data.</text>
</comment>
<gene>
    <name evidence="5" type="ORF">GNZ18_09495</name>
</gene>
<name>A0A7K1KXA5_9ACTN</name>
<proteinExistence type="inferred from homology"/>
<dbReference type="CDD" id="cd00834">
    <property type="entry name" value="KAS_I_II"/>
    <property type="match status" value="1"/>
</dbReference>
<dbReference type="InterPro" id="IPR000794">
    <property type="entry name" value="Beta-ketoacyl_synthase"/>
</dbReference>
<organism evidence="5 6">
    <name type="scientific">Actinomadura litoris</name>
    <dbReference type="NCBI Taxonomy" id="2678616"/>
    <lineage>
        <taxon>Bacteria</taxon>
        <taxon>Bacillati</taxon>
        <taxon>Actinomycetota</taxon>
        <taxon>Actinomycetes</taxon>
        <taxon>Streptosporangiales</taxon>
        <taxon>Thermomonosporaceae</taxon>
        <taxon>Actinomadura</taxon>
    </lineage>
</organism>
<dbReference type="SMART" id="SM00825">
    <property type="entry name" value="PKS_KS"/>
    <property type="match status" value="1"/>
</dbReference>
<dbReference type="InterPro" id="IPR020841">
    <property type="entry name" value="PKS_Beta-ketoAc_synthase_dom"/>
</dbReference>
<dbReference type="PROSITE" id="PS00606">
    <property type="entry name" value="KS3_1"/>
    <property type="match status" value="1"/>
</dbReference>